<evidence type="ECO:0000313" key="10">
    <source>
        <dbReference type="EMBL" id="KAF2671878.1"/>
    </source>
</evidence>
<evidence type="ECO:0000256" key="8">
    <source>
        <dbReference type="SAM" id="Phobius"/>
    </source>
</evidence>
<evidence type="ECO:0000256" key="2">
    <source>
        <dbReference type="ARBA" id="ARBA00022448"/>
    </source>
</evidence>
<dbReference type="AlphaFoldDB" id="A0A6A6ULC0"/>
<evidence type="ECO:0000259" key="9">
    <source>
        <dbReference type="PROSITE" id="PS50939"/>
    </source>
</evidence>
<dbReference type="Pfam" id="PF10348">
    <property type="entry name" value="DUF2427"/>
    <property type="match status" value="1"/>
</dbReference>
<feature type="transmembrane region" description="Helical" evidence="8">
    <location>
        <begin position="101"/>
        <end position="121"/>
    </location>
</feature>
<evidence type="ECO:0000256" key="6">
    <source>
        <dbReference type="ARBA" id="ARBA00023136"/>
    </source>
</evidence>
<reference evidence="10" key="1">
    <citation type="journal article" date="2020" name="Stud. Mycol.">
        <title>101 Dothideomycetes genomes: a test case for predicting lifestyles and emergence of pathogens.</title>
        <authorList>
            <person name="Haridas S."/>
            <person name="Albert R."/>
            <person name="Binder M."/>
            <person name="Bloem J."/>
            <person name="Labutti K."/>
            <person name="Salamov A."/>
            <person name="Andreopoulos B."/>
            <person name="Baker S."/>
            <person name="Barry K."/>
            <person name="Bills G."/>
            <person name="Bluhm B."/>
            <person name="Cannon C."/>
            <person name="Castanera R."/>
            <person name="Culley D."/>
            <person name="Daum C."/>
            <person name="Ezra D."/>
            <person name="Gonzalez J."/>
            <person name="Henrissat B."/>
            <person name="Kuo A."/>
            <person name="Liang C."/>
            <person name="Lipzen A."/>
            <person name="Lutzoni F."/>
            <person name="Magnuson J."/>
            <person name="Mondo S."/>
            <person name="Nolan M."/>
            <person name="Ohm R."/>
            <person name="Pangilinan J."/>
            <person name="Park H.-J."/>
            <person name="Ramirez L."/>
            <person name="Alfaro M."/>
            <person name="Sun H."/>
            <person name="Tritt A."/>
            <person name="Yoshinaga Y."/>
            <person name="Zwiers L.-H."/>
            <person name="Turgeon B."/>
            <person name="Goodwin S."/>
            <person name="Spatafora J."/>
            <person name="Crous P."/>
            <person name="Grigoriev I."/>
        </authorList>
    </citation>
    <scope>NUCLEOTIDE SEQUENCE</scope>
    <source>
        <strain evidence="10">CBS 115976</strain>
    </source>
</reference>
<gene>
    <name evidence="10" type="ORF">BT63DRAFT_182779</name>
</gene>
<feature type="transmembrane region" description="Helical" evidence="8">
    <location>
        <begin position="133"/>
        <end position="155"/>
    </location>
</feature>
<feature type="transmembrane region" description="Helical" evidence="8">
    <location>
        <begin position="213"/>
        <end position="230"/>
    </location>
</feature>
<evidence type="ECO:0000256" key="1">
    <source>
        <dbReference type="ARBA" id="ARBA00004370"/>
    </source>
</evidence>
<organism evidence="10 11">
    <name type="scientific">Microthyrium microscopicum</name>
    <dbReference type="NCBI Taxonomy" id="703497"/>
    <lineage>
        <taxon>Eukaryota</taxon>
        <taxon>Fungi</taxon>
        <taxon>Dikarya</taxon>
        <taxon>Ascomycota</taxon>
        <taxon>Pezizomycotina</taxon>
        <taxon>Dothideomycetes</taxon>
        <taxon>Dothideomycetes incertae sedis</taxon>
        <taxon>Microthyriales</taxon>
        <taxon>Microthyriaceae</taxon>
        <taxon>Microthyrium</taxon>
    </lineage>
</organism>
<proteinExistence type="predicted"/>
<dbReference type="Gene3D" id="1.20.120.1770">
    <property type="match status" value="1"/>
</dbReference>
<evidence type="ECO:0000313" key="11">
    <source>
        <dbReference type="Proteomes" id="UP000799302"/>
    </source>
</evidence>
<dbReference type="InterPro" id="IPR018825">
    <property type="entry name" value="DUF2427"/>
</dbReference>
<dbReference type="PANTHER" id="PTHR47797:SF5">
    <property type="entry name" value="CELLOBIOSE DEHYDROGENASE CYTOCHROME DOMAIN-CONTAINING PROTEIN"/>
    <property type="match status" value="1"/>
</dbReference>
<sequence length="293" mass="33032">MISNRLSSPSNFGTFIFGTVIFYCERSKFSNGLQQQVRRSEIELSTLSPRTDSKADLFNRSPKKPLHSISTIQSSPLLPRSTIPKAKQTPAFKKLKARVRLAHGVTMGLAFIGFYPLAALMMRLFNFRYIVRVHVAMQVLAMLLMYAGMALGIWFANYDDKLFEHKYPSSVHTRMGVAIPALMLLQPMLGWLHHEGYVNSGGRTVWMYLHANYGRALIFLGGVNGIIGRVNEKGDYLHGQTIFATLFSIVAFIYAVVWSVTAVTRRRKAKGQPNSPSSPVEEIREEMKHKDMA</sequence>
<comment type="subcellular location">
    <subcellularLocation>
        <location evidence="1">Membrane</location>
    </subcellularLocation>
</comment>
<feature type="transmembrane region" description="Helical" evidence="8">
    <location>
        <begin position="242"/>
        <end position="263"/>
    </location>
</feature>
<name>A0A6A6ULC0_9PEZI</name>
<keyword evidence="6 8" id="KW-0472">Membrane</keyword>
<dbReference type="InterPro" id="IPR006593">
    <property type="entry name" value="Cyt_b561/ferric_Rdtase_TM"/>
</dbReference>
<evidence type="ECO:0000256" key="4">
    <source>
        <dbReference type="ARBA" id="ARBA00022982"/>
    </source>
</evidence>
<dbReference type="OrthoDB" id="19261at2759"/>
<dbReference type="PROSITE" id="PS50939">
    <property type="entry name" value="CYTOCHROME_B561"/>
    <property type="match status" value="1"/>
</dbReference>
<dbReference type="SMART" id="SM00665">
    <property type="entry name" value="B561"/>
    <property type="match status" value="1"/>
</dbReference>
<keyword evidence="4" id="KW-0249">Electron transport</keyword>
<keyword evidence="2" id="KW-0813">Transport</keyword>
<feature type="compositionally biased region" description="Basic and acidic residues" evidence="7">
    <location>
        <begin position="281"/>
        <end position="293"/>
    </location>
</feature>
<dbReference type="CDD" id="cd08760">
    <property type="entry name" value="Cyt_b561_FRRS1_like"/>
    <property type="match status" value="1"/>
</dbReference>
<evidence type="ECO:0000256" key="7">
    <source>
        <dbReference type="SAM" id="MobiDB-lite"/>
    </source>
</evidence>
<dbReference type="PANTHER" id="PTHR47797">
    <property type="entry name" value="DEHYDROGENASE, PUTATIVE (AFU_ORTHOLOGUE AFUA_8G05805)-RELATED"/>
    <property type="match status" value="1"/>
</dbReference>
<accession>A0A6A6ULC0</accession>
<evidence type="ECO:0000256" key="3">
    <source>
        <dbReference type="ARBA" id="ARBA00022692"/>
    </source>
</evidence>
<evidence type="ECO:0000256" key="5">
    <source>
        <dbReference type="ARBA" id="ARBA00022989"/>
    </source>
</evidence>
<keyword evidence="3 8" id="KW-0812">Transmembrane</keyword>
<feature type="transmembrane region" description="Helical" evidence="8">
    <location>
        <begin position="175"/>
        <end position="192"/>
    </location>
</feature>
<dbReference type="GO" id="GO:0016020">
    <property type="term" value="C:membrane"/>
    <property type="evidence" value="ECO:0007669"/>
    <property type="project" value="UniProtKB-SubCell"/>
</dbReference>
<feature type="region of interest" description="Disordered" evidence="7">
    <location>
        <begin position="268"/>
        <end position="293"/>
    </location>
</feature>
<feature type="domain" description="Cytochrome b561" evidence="9">
    <location>
        <begin position="66"/>
        <end position="263"/>
    </location>
</feature>
<keyword evidence="5 8" id="KW-1133">Transmembrane helix</keyword>
<dbReference type="Proteomes" id="UP000799302">
    <property type="component" value="Unassembled WGS sequence"/>
</dbReference>
<protein>
    <recommendedName>
        <fullName evidence="9">Cytochrome b561 domain-containing protein</fullName>
    </recommendedName>
</protein>
<keyword evidence="11" id="KW-1185">Reference proteome</keyword>
<dbReference type="EMBL" id="MU004232">
    <property type="protein sequence ID" value="KAF2671878.1"/>
    <property type="molecule type" value="Genomic_DNA"/>
</dbReference>